<reference evidence="2 3" key="1">
    <citation type="submission" date="2018-01" db="EMBL/GenBank/DDBJ databases">
        <title>Draft genome sequences of Chryseobacterium lactis NCTC11390, Chryseobacterium oncorhynchi 701B-08, and Chryseobacterium viscerum 687B-08.</title>
        <authorList>
            <person name="Jeong J.-J."/>
            <person name="Lee Y.J."/>
            <person name="Park B."/>
            <person name="Choi I.-G."/>
            <person name="Kim K.D."/>
        </authorList>
    </citation>
    <scope>NUCLEOTIDE SEQUENCE [LARGE SCALE GENOMIC DNA]</scope>
    <source>
        <strain evidence="2 3">NCTC11390</strain>
    </source>
</reference>
<dbReference type="OrthoDB" id="1251710at2"/>
<dbReference type="RefSeq" id="WP_103293339.1">
    <property type="nucleotide sequence ID" value="NZ_CP033924.1"/>
</dbReference>
<name>A0A3G6REQ7_CHRLC</name>
<reference evidence="1 4" key="2">
    <citation type="submission" date="2018-11" db="EMBL/GenBank/DDBJ databases">
        <title>Proposal to divide the Flavobacteriaceae and reorganize its genera based on Amino Acid Identity values calculated from whole genome sequences.</title>
        <authorList>
            <person name="Nicholson A.C."/>
            <person name="Gulvik C.A."/>
            <person name="Whitney A.M."/>
            <person name="Humrighouse B.W."/>
            <person name="Bell M."/>
            <person name="Holmes B."/>
            <person name="Steigerwalt A.G."/>
            <person name="Villarma A."/>
            <person name="Sheth M."/>
            <person name="Batra D."/>
            <person name="Pryor J."/>
            <person name="Bernardet J.-F."/>
            <person name="Hugo C."/>
            <person name="Kampfer P."/>
            <person name="Newman J."/>
            <person name="McQuiston J.R."/>
        </authorList>
    </citation>
    <scope>NUCLEOTIDE SEQUENCE [LARGE SCALE GENOMIC DNA]</scope>
    <source>
        <strain evidence="1 4">KC_1864</strain>
    </source>
</reference>
<evidence type="ECO:0000313" key="3">
    <source>
        <dbReference type="Proteomes" id="UP000236262"/>
    </source>
</evidence>
<dbReference type="Proteomes" id="UP000279972">
    <property type="component" value="Chromosome"/>
</dbReference>
<evidence type="ECO:0000313" key="2">
    <source>
        <dbReference type="EMBL" id="PNW11952.1"/>
    </source>
</evidence>
<dbReference type="EMBL" id="PPEH01000009">
    <property type="protein sequence ID" value="PNW11952.1"/>
    <property type="molecule type" value="Genomic_DNA"/>
</dbReference>
<keyword evidence="4" id="KW-1185">Reference proteome</keyword>
<organism evidence="2 3">
    <name type="scientific">Chryseobacterium lactis</name>
    <dbReference type="NCBI Taxonomy" id="1241981"/>
    <lineage>
        <taxon>Bacteria</taxon>
        <taxon>Pseudomonadati</taxon>
        <taxon>Bacteroidota</taxon>
        <taxon>Flavobacteriia</taxon>
        <taxon>Flavobacteriales</taxon>
        <taxon>Weeksellaceae</taxon>
        <taxon>Chryseobacterium group</taxon>
        <taxon>Chryseobacterium</taxon>
    </lineage>
</organism>
<dbReference type="Proteomes" id="UP000236262">
    <property type="component" value="Unassembled WGS sequence"/>
</dbReference>
<proteinExistence type="predicted"/>
<dbReference type="EMBL" id="CP033924">
    <property type="protein sequence ID" value="AZA83158.1"/>
    <property type="molecule type" value="Genomic_DNA"/>
</dbReference>
<accession>A0A3G6REQ7</accession>
<dbReference type="KEGG" id="clac:EG342_15295"/>
<sequence length="283" mass="33316">MKRIVFLFSMMIMFLCWGQNIVDNRLNFRTAGSAYRLKGKILQVNFFVSCPGYPVWTMDQKNEIMELLPEGTGWLKKEAARYGQPIDFKFKNYGYKTDIISNSTPHDVDNPFWQNDLIKQLGYPSMMDFYNELKRNNDFDQVYVVFFINREGVSYANLTDRDYVKENKDSFLETAILFNQFEGKSLVGKGERYTLPHEILHLFGALDLYEGDDQSAYSEDVAIQKIPNSIMLGSVRFLDEDEPQYELPEYKIDEFTAYFLSLHHEYKKWYKTLSNKCKTENSE</sequence>
<evidence type="ECO:0000313" key="1">
    <source>
        <dbReference type="EMBL" id="AZA83158.1"/>
    </source>
</evidence>
<dbReference type="AlphaFoldDB" id="A0A3G6REQ7"/>
<evidence type="ECO:0008006" key="5">
    <source>
        <dbReference type="Google" id="ProtNLM"/>
    </source>
</evidence>
<evidence type="ECO:0000313" key="4">
    <source>
        <dbReference type="Proteomes" id="UP000279972"/>
    </source>
</evidence>
<gene>
    <name evidence="2" type="ORF">C1637_19530</name>
    <name evidence="1" type="ORF">EG342_15295</name>
</gene>
<protein>
    <recommendedName>
        <fullName evidence="5">Peptidase M43 pregnancy-associated plasma-A domain-containing protein</fullName>
    </recommendedName>
</protein>